<dbReference type="CDD" id="cd02199">
    <property type="entry name" value="YjgF_YER057c_UK114_like_1"/>
    <property type="match status" value="1"/>
</dbReference>
<sequence length="158" mass="16453">MSGATPEERLRATGLTLPMLRPAAGNYVGAYQEGALVHLAGQGSEDWLGRVGETLTAEDGYAAARECMLHLLAQLRQTLGNLDRVRGIAKVVGYVSCTDDFTGVAQVLNGASDLLVELFGDAGRHPRSVVGVKALPKGIAVEVDMVAVAAIRPGRAAG</sequence>
<evidence type="ECO:0000313" key="3">
    <source>
        <dbReference type="Proteomes" id="UP001236014"/>
    </source>
</evidence>
<evidence type="ECO:0000259" key="1">
    <source>
        <dbReference type="Pfam" id="PF14588"/>
    </source>
</evidence>
<keyword evidence="3" id="KW-1185">Reference proteome</keyword>
<dbReference type="Pfam" id="PF14588">
    <property type="entry name" value="YjgF_endoribonc"/>
    <property type="match status" value="1"/>
</dbReference>
<dbReference type="RefSeq" id="WP_285972247.1">
    <property type="nucleotide sequence ID" value="NZ_CP127294.1"/>
</dbReference>
<feature type="domain" description="Endoribonuclease L-PSP/chorismate mutase-like" evidence="1">
    <location>
        <begin position="7"/>
        <end position="136"/>
    </location>
</feature>
<reference evidence="2 3" key="1">
    <citation type="submission" date="2023-06" db="EMBL/GenBank/DDBJ databases">
        <authorList>
            <person name="Oyuntsetseg B."/>
            <person name="Kim S.B."/>
        </authorList>
    </citation>
    <scope>NUCLEOTIDE SEQUENCE [LARGE SCALE GENOMIC DNA]</scope>
    <source>
        <strain evidence="2 3">2-15</strain>
    </source>
</reference>
<dbReference type="EMBL" id="CP127294">
    <property type="protein sequence ID" value="WIX81660.1"/>
    <property type="molecule type" value="Genomic_DNA"/>
</dbReference>
<dbReference type="AlphaFoldDB" id="A0A9Y2IM33"/>
<dbReference type="SUPFAM" id="SSF55298">
    <property type="entry name" value="YjgF-like"/>
    <property type="match status" value="1"/>
</dbReference>
<dbReference type="InterPro" id="IPR013813">
    <property type="entry name" value="Endoribo_LPSP/chorism_mut-like"/>
</dbReference>
<proteinExistence type="predicted"/>
<evidence type="ECO:0000313" key="2">
    <source>
        <dbReference type="EMBL" id="WIX81660.1"/>
    </source>
</evidence>
<dbReference type="PANTHER" id="PTHR43760">
    <property type="entry name" value="ENDORIBONUCLEASE-RELATED"/>
    <property type="match status" value="1"/>
</dbReference>
<dbReference type="KEGG" id="acab:QRX50_13300"/>
<gene>
    <name evidence="2" type="ORF">QRX50_13300</name>
</gene>
<dbReference type="Proteomes" id="UP001236014">
    <property type="component" value="Chromosome"/>
</dbReference>
<name>A0A9Y2IM33_9PSEU</name>
<dbReference type="InterPro" id="IPR035959">
    <property type="entry name" value="RutC-like_sf"/>
</dbReference>
<protein>
    <submittedName>
        <fullName evidence="2">RidA family protein</fullName>
    </submittedName>
</protein>
<organism evidence="2 3">
    <name type="scientific">Amycolatopsis carbonis</name>
    <dbReference type="NCBI Taxonomy" id="715471"/>
    <lineage>
        <taxon>Bacteria</taxon>
        <taxon>Bacillati</taxon>
        <taxon>Actinomycetota</taxon>
        <taxon>Actinomycetes</taxon>
        <taxon>Pseudonocardiales</taxon>
        <taxon>Pseudonocardiaceae</taxon>
        <taxon>Amycolatopsis</taxon>
    </lineage>
</organism>
<dbReference type="Gene3D" id="3.30.1330.40">
    <property type="entry name" value="RutC-like"/>
    <property type="match status" value="1"/>
</dbReference>
<dbReference type="PANTHER" id="PTHR43760:SF1">
    <property type="entry name" value="ENDORIBONUCLEASE L-PSP_CHORISMATE MUTASE-LIKE DOMAIN-CONTAINING PROTEIN"/>
    <property type="match status" value="1"/>
</dbReference>
<accession>A0A9Y2IM33</accession>